<dbReference type="GO" id="GO:0003676">
    <property type="term" value="F:nucleic acid binding"/>
    <property type="evidence" value="ECO:0007669"/>
    <property type="project" value="InterPro"/>
</dbReference>
<keyword evidence="4" id="KW-1185">Reference proteome</keyword>
<protein>
    <recommendedName>
        <fullName evidence="2">RNase H type-1 domain-containing protein</fullName>
    </recommendedName>
</protein>
<dbReference type="Gene3D" id="3.30.420.10">
    <property type="entry name" value="Ribonuclease H-like superfamily/Ribonuclease H"/>
    <property type="match status" value="1"/>
</dbReference>
<feature type="domain" description="RNase H type-1" evidence="2">
    <location>
        <begin position="60"/>
        <end position="208"/>
    </location>
</feature>
<proteinExistence type="predicted"/>
<dbReference type="Proteomes" id="UP000800035">
    <property type="component" value="Unassembled WGS sequence"/>
</dbReference>
<reference evidence="3" key="1">
    <citation type="journal article" date="2020" name="Stud. Mycol.">
        <title>101 Dothideomycetes genomes: a test case for predicting lifestyles and emergence of pathogens.</title>
        <authorList>
            <person name="Haridas S."/>
            <person name="Albert R."/>
            <person name="Binder M."/>
            <person name="Bloem J."/>
            <person name="Labutti K."/>
            <person name="Salamov A."/>
            <person name="Andreopoulos B."/>
            <person name="Baker S."/>
            <person name="Barry K."/>
            <person name="Bills G."/>
            <person name="Bluhm B."/>
            <person name="Cannon C."/>
            <person name="Castanera R."/>
            <person name="Culley D."/>
            <person name="Daum C."/>
            <person name="Ezra D."/>
            <person name="Gonzalez J."/>
            <person name="Henrissat B."/>
            <person name="Kuo A."/>
            <person name="Liang C."/>
            <person name="Lipzen A."/>
            <person name="Lutzoni F."/>
            <person name="Magnuson J."/>
            <person name="Mondo S."/>
            <person name="Nolan M."/>
            <person name="Ohm R."/>
            <person name="Pangilinan J."/>
            <person name="Park H.-J."/>
            <person name="Ramirez L."/>
            <person name="Alfaro M."/>
            <person name="Sun H."/>
            <person name="Tritt A."/>
            <person name="Yoshinaga Y."/>
            <person name="Zwiers L.-H."/>
            <person name="Turgeon B."/>
            <person name="Goodwin S."/>
            <person name="Spatafora J."/>
            <person name="Crous P."/>
            <person name="Grigoriev I."/>
        </authorList>
    </citation>
    <scope>NUCLEOTIDE SEQUENCE</scope>
    <source>
        <strain evidence="3">CBS 675.92</strain>
    </source>
</reference>
<gene>
    <name evidence="3" type="ORF">CC80DRAFT_139128</name>
</gene>
<evidence type="ECO:0000313" key="3">
    <source>
        <dbReference type="EMBL" id="KAF1953796.1"/>
    </source>
</evidence>
<feature type="compositionally biased region" description="Basic and acidic residues" evidence="1">
    <location>
        <begin position="223"/>
        <end position="235"/>
    </location>
</feature>
<dbReference type="GO" id="GO:0004523">
    <property type="term" value="F:RNA-DNA hybrid ribonuclease activity"/>
    <property type="evidence" value="ECO:0007669"/>
    <property type="project" value="InterPro"/>
</dbReference>
<evidence type="ECO:0000256" key="1">
    <source>
        <dbReference type="SAM" id="MobiDB-lite"/>
    </source>
</evidence>
<feature type="compositionally biased region" description="Low complexity" evidence="1">
    <location>
        <begin position="198"/>
        <end position="208"/>
    </location>
</feature>
<evidence type="ECO:0000259" key="2">
    <source>
        <dbReference type="PROSITE" id="PS50879"/>
    </source>
</evidence>
<dbReference type="InterPro" id="IPR012337">
    <property type="entry name" value="RNaseH-like_sf"/>
</dbReference>
<dbReference type="EMBL" id="ML977002">
    <property type="protein sequence ID" value="KAF1953796.1"/>
    <property type="molecule type" value="Genomic_DNA"/>
</dbReference>
<dbReference type="SUPFAM" id="SSF53098">
    <property type="entry name" value="Ribonuclease H-like"/>
    <property type="match status" value="1"/>
</dbReference>
<feature type="region of interest" description="Disordered" evidence="1">
    <location>
        <begin position="193"/>
        <end position="235"/>
    </location>
</feature>
<dbReference type="Pfam" id="PF00075">
    <property type="entry name" value="RNase_H"/>
    <property type="match status" value="1"/>
</dbReference>
<sequence>MSSAPRERVDRLRASMLGPGHNAAVYYKGAAAYKFVDEIEAFGGHGTDADLLNDLPAAELDKTLVLWTDASCKDGYLGASVVWRGKTGVWEGRRYPLGYKTGYVADAEMFAVAAALRYAVEARRMRGRDIMRVRIFTDSQTVLLAAKEGGWNLPIGPLAADVPTLIEFYQCVHFLECCTVKVELRKVAGHANSEGNRQADAAARTAADQAREKGRQPMVVPEFFERNGEQETRSAKEDWIAEWRWRLER</sequence>
<accession>A0A6A5TSV5</accession>
<dbReference type="AlphaFoldDB" id="A0A6A5TSV5"/>
<dbReference type="InterPro" id="IPR002156">
    <property type="entry name" value="RNaseH_domain"/>
</dbReference>
<name>A0A6A5TSV5_9PLEO</name>
<evidence type="ECO:0000313" key="4">
    <source>
        <dbReference type="Proteomes" id="UP000800035"/>
    </source>
</evidence>
<dbReference type="InterPro" id="IPR036397">
    <property type="entry name" value="RNaseH_sf"/>
</dbReference>
<organism evidence="3 4">
    <name type="scientific">Byssothecium circinans</name>
    <dbReference type="NCBI Taxonomy" id="147558"/>
    <lineage>
        <taxon>Eukaryota</taxon>
        <taxon>Fungi</taxon>
        <taxon>Dikarya</taxon>
        <taxon>Ascomycota</taxon>
        <taxon>Pezizomycotina</taxon>
        <taxon>Dothideomycetes</taxon>
        <taxon>Pleosporomycetidae</taxon>
        <taxon>Pleosporales</taxon>
        <taxon>Massarineae</taxon>
        <taxon>Massarinaceae</taxon>
        <taxon>Byssothecium</taxon>
    </lineage>
</organism>
<dbReference type="PROSITE" id="PS50879">
    <property type="entry name" value="RNASE_H_1"/>
    <property type="match status" value="1"/>
</dbReference>